<dbReference type="PANTHER" id="PTHR47234:SF3">
    <property type="entry name" value="SECRETIN_TONB SHORT N-TERMINAL DOMAIN-CONTAINING PROTEIN"/>
    <property type="match status" value="1"/>
</dbReference>
<dbReference type="InterPro" id="IPR037066">
    <property type="entry name" value="Plug_dom_sf"/>
</dbReference>
<evidence type="ECO:0000256" key="1">
    <source>
        <dbReference type="ARBA" id="ARBA00004571"/>
    </source>
</evidence>
<dbReference type="PROSITE" id="PS52016">
    <property type="entry name" value="TONB_DEPENDENT_REC_3"/>
    <property type="match status" value="1"/>
</dbReference>
<name>A0A928V4S6_9GAMM</name>
<evidence type="ECO:0000259" key="13">
    <source>
        <dbReference type="Pfam" id="PF00593"/>
    </source>
</evidence>
<comment type="similarity">
    <text evidence="9 11">Belongs to the TonB-dependent receptor family.</text>
</comment>
<feature type="domain" description="TonB-dependent receptor plug" evidence="14">
    <location>
        <begin position="56"/>
        <end position="176"/>
    </location>
</feature>
<evidence type="ECO:0000256" key="3">
    <source>
        <dbReference type="ARBA" id="ARBA00022452"/>
    </source>
</evidence>
<keyword evidence="6 10" id="KW-0798">TonB box</keyword>
<evidence type="ECO:0000256" key="6">
    <source>
        <dbReference type="ARBA" id="ARBA00023077"/>
    </source>
</evidence>
<gene>
    <name evidence="15" type="ORF">C4F51_05275</name>
</gene>
<keyword evidence="8 9" id="KW-0998">Cell outer membrane</keyword>
<dbReference type="Proteomes" id="UP000652567">
    <property type="component" value="Unassembled WGS sequence"/>
</dbReference>
<evidence type="ECO:0000256" key="10">
    <source>
        <dbReference type="PROSITE-ProRule" id="PRU10143"/>
    </source>
</evidence>
<dbReference type="Pfam" id="PF07715">
    <property type="entry name" value="Plug"/>
    <property type="match status" value="1"/>
</dbReference>
<feature type="signal peptide" evidence="12">
    <location>
        <begin position="1"/>
        <end position="28"/>
    </location>
</feature>
<dbReference type="Pfam" id="PF00593">
    <property type="entry name" value="TonB_dep_Rec_b-barrel"/>
    <property type="match status" value="1"/>
</dbReference>
<protein>
    <submittedName>
        <fullName evidence="15">TonB-dependent receptor</fullName>
    </submittedName>
</protein>
<dbReference type="SUPFAM" id="SSF56935">
    <property type="entry name" value="Porins"/>
    <property type="match status" value="1"/>
</dbReference>
<sequence>MSYVNKKILSSLIATATLGSLAAVPAFAQNNQPAAADSLETVLVTGTRRSDVTALQSSAPIDVISAAALIESGASNLGQALAGLLPSFTFPQNTNGAFAQEVPPGASLRGLASDQVLVLVNGKRRHTGSTVTRQNYGAKGGVPVDISLFPIDAIERVEVLRDGASAQYGSDAIAGVINIILKEADEGGKIGFRIGEYKKGDGLSRKLSGWKGFSLPNDGFVTVSLDAGTSAAANDTNPDSRLPDGHPYKNWRFGVGNVQDQYNVLVNSELPLNDNVQAYGFATWSHKISDAEAAYVLPNDRRNLTEIYPQGYWPYTRYTLNDYAINGGLKVENDAGHFDFFVNYGQNQVDSHYYQILNASWGPETPTDFYTGRRTNEQTNIGLDWVKDFTLPFLQNALTVSSGLAWRDEKYTLDVGEAAAWENRWYPHPSGGFYTPASSGITPNDAGVISRDVIGAYLDLETQLTDAWQAGVAFRFEDYSDFGNTSNGKLTTRYDFTPEFALRASFSTGHRAPSLVQAGFQGSGTQFVEVSPGQFTAVQQRTLRADSDIAAALGGKPLEAETSDNISAGLVWRPLERTSITLDAYQIEVKERVTPSENLSGNDVITALERVGIYNVNSATFFTNLLDTRTRGAELVAKTRLDIAGGQLDINFGYAWNETEITNIRNVGNFSGTRIIGRAAQGVLEDVTPNNKYTLGIAYKIGNWNVNFNNRFYGEYTSRSTAAANDQTFSSQAISDLDIAYRFDSGVRLVVGSSNIFDTRPDKLASTGTGAYGIAKYSTASPEGHQGAFYYSSVSYEF</sequence>
<organism evidence="15 16">
    <name type="scientific">Cellvibrio polysaccharolyticus</name>
    <dbReference type="NCBI Taxonomy" id="2082724"/>
    <lineage>
        <taxon>Bacteria</taxon>
        <taxon>Pseudomonadati</taxon>
        <taxon>Pseudomonadota</taxon>
        <taxon>Gammaproteobacteria</taxon>
        <taxon>Cellvibrionales</taxon>
        <taxon>Cellvibrionaceae</taxon>
        <taxon>Cellvibrio</taxon>
    </lineage>
</organism>
<feature type="domain" description="TonB-dependent receptor-like beta-barrel" evidence="13">
    <location>
        <begin position="276"/>
        <end position="755"/>
    </location>
</feature>
<evidence type="ECO:0000313" key="15">
    <source>
        <dbReference type="EMBL" id="MBE8716597.1"/>
    </source>
</evidence>
<dbReference type="InterPro" id="IPR012910">
    <property type="entry name" value="Plug_dom"/>
</dbReference>
<feature type="short sequence motif" description="TonB box" evidence="10">
    <location>
        <begin position="41"/>
        <end position="47"/>
    </location>
</feature>
<evidence type="ECO:0000256" key="9">
    <source>
        <dbReference type="PROSITE-ProRule" id="PRU01360"/>
    </source>
</evidence>
<evidence type="ECO:0000256" key="8">
    <source>
        <dbReference type="ARBA" id="ARBA00023237"/>
    </source>
</evidence>
<feature type="chain" id="PRO_5037388255" evidence="12">
    <location>
        <begin position="29"/>
        <end position="798"/>
    </location>
</feature>
<keyword evidence="16" id="KW-1185">Reference proteome</keyword>
<dbReference type="Gene3D" id="2.170.130.10">
    <property type="entry name" value="TonB-dependent receptor, plug domain"/>
    <property type="match status" value="1"/>
</dbReference>
<dbReference type="PANTHER" id="PTHR47234">
    <property type="match status" value="1"/>
</dbReference>
<dbReference type="Gene3D" id="2.40.170.20">
    <property type="entry name" value="TonB-dependent receptor, beta-barrel domain"/>
    <property type="match status" value="1"/>
</dbReference>
<keyword evidence="3 9" id="KW-1134">Transmembrane beta strand</keyword>
<dbReference type="AlphaFoldDB" id="A0A928V4S6"/>
<dbReference type="RefSeq" id="WP_193907781.1">
    <property type="nucleotide sequence ID" value="NZ_PRDL01000001.1"/>
</dbReference>
<evidence type="ECO:0000256" key="2">
    <source>
        <dbReference type="ARBA" id="ARBA00022448"/>
    </source>
</evidence>
<keyword evidence="2 9" id="KW-0813">Transport</keyword>
<dbReference type="InterPro" id="IPR039426">
    <property type="entry name" value="TonB-dep_rcpt-like"/>
</dbReference>
<keyword evidence="5 12" id="KW-0732">Signal</keyword>
<evidence type="ECO:0000259" key="14">
    <source>
        <dbReference type="Pfam" id="PF07715"/>
    </source>
</evidence>
<evidence type="ECO:0000313" key="16">
    <source>
        <dbReference type="Proteomes" id="UP000652567"/>
    </source>
</evidence>
<evidence type="ECO:0000256" key="11">
    <source>
        <dbReference type="RuleBase" id="RU003357"/>
    </source>
</evidence>
<evidence type="ECO:0000256" key="4">
    <source>
        <dbReference type="ARBA" id="ARBA00022692"/>
    </source>
</evidence>
<evidence type="ECO:0000256" key="12">
    <source>
        <dbReference type="SAM" id="SignalP"/>
    </source>
</evidence>
<dbReference type="InterPro" id="IPR000531">
    <property type="entry name" value="Beta-barrel_TonB"/>
</dbReference>
<comment type="subcellular location">
    <subcellularLocation>
        <location evidence="1 9">Cell outer membrane</location>
        <topology evidence="1 9">Multi-pass membrane protein</topology>
    </subcellularLocation>
</comment>
<dbReference type="CDD" id="cd01347">
    <property type="entry name" value="ligand_gated_channel"/>
    <property type="match status" value="1"/>
</dbReference>
<dbReference type="PROSITE" id="PS00430">
    <property type="entry name" value="TONB_DEPENDENT_REC_1"/>
    <property type="match status" value="1"/>
</dbReference>
<accession>A0A928V4S6</accession>
<dbReference type="InterPro" id="IPR036942">
    <property type="entry name" value="Beta-barrel_TonB_sf"/>
</dbReference>
<keyword evidence="15" id="KW-0675">Receptor</keyword>
<comment type="caution">
    <text evidence="15">The sequence shown here is derived from an EMBL/GenBank/DDBJ whole genome shotgun (WGS) entry which is preliminary data.</text>
</comment>
<evidence type="ECO:0000256" key="5">
    <source>
        <dbReference type="ARBA" id="ARBA00022729"/>
    </source>
</evidence>
<proteinExistence type="inferred from homology"/>
<reference evidence="15" key="1">
    <citation type="submission" date="2018-07" db="EMBL/GenBank/DDBJ databases">
        <title>Genome assembly of strain Ka43.</title>
        <authorList>
            <person name="Kukolya J."/>
            <person name="Nagy I."/>
            <person name="Horvath B."/>
            <person name="Toth A."/>
        </authorList>
    </citation>
    <scope>NUCLEOTIDE SEQUENCE</scope>
    <source>
        <strain evidence="15">KB43</strain>
    </source>
</reference>
<dbReference type="GO" id="GO:0009279">
    <property type="term" value="C:cell outer membrane"/>
    <property type="evidence" value="ECO:0007669"/>
    <property type="project" value="UniProtKB-SubCell"/>
</dbReference>
<keyword evidence="4 9" id="KW-0812">Transmembrane</keyword>
<evidence type="ECO:0000256" key="7">
    <source>
        <dbReference type="ARBA" id="ARBA00023136"/>
    </source>
</evidence>
<keyword evidence="7 9" id="KW-0472">Membrane</keyword>
<dbReference type="InterPro" id="IPR010916">
    <property type="entry name" value="TonB_box_CS"/>
</dbReference>
<dbReference type="EMBL" id="PRDL01000001">
    <property type="protein sequence ID" value="MBE8716597.1"/>
    <property type="molecule type" value="Genomic_DNA"/>
</dbReference>